<feature type="chain" id="PRO_5002042973" description="Secreted protein" evidence="1">
    <location>
        <begin position="18"/>
        <end position="64"/>
    </location>
</feature>
<sequence>MFAYLLFCFCKMTNILACFIKFNTPVIRWLRVVYSCACNGHSIKWLAGRISGLYNVRFGQTLVP</sequence>
<evidence type="ECO:0000256" key="1">
    <source>
        <dbReference type="SAM" id="SignalP"/>
    </source>
</evidence>
<evidence type="ECO:0000313" key="2">
    <source>
        <dbReference type="EMBL" id="JAD67214.1"/>
    </source>
</evidence>
<feature type="signal peptide" evidence="1">
    <location>
        <begin position="1"/>
        <end position="17"/>
    </location>
</feature>
<reference evidence="2" key="1">
    <citation type="submission" date="2014-09" db="EMBL/GenBank/DDBJ databases">
        <authorList>
            <person name="Magalhaes I.L.F."/>
            <person name="Oliveira U."/>
            <person name="Santos F.R."/>
            <person name="Vidigal T.H.D.A."/>
            <person name="Brescovit A.D."/>
            <person name="Santos A.J."/>
        </authorList>
    </citation>
    <scope>NUCLEOTIDE SEQUENCE</scope>
    <source>
        <tissue evidence="2">Shoot tissue taken approximately 20 cm above the soil surface</tissue>
    </source>
</reference>
<keyword evidence="1" id="KW-0732">Signal</keyword>
<name>A0A0A9BT61_ARUDO</name>
<evidence type="ECO:0008006" key="3">
    <source>
        <dbReference type="Google" id="ProtNLM"/>
    </source>
</evidence>
<dbReference type="AlphaFoldDB" id="A0A0A9BT61"/>
<reference evidence="2" key="2">
    <citation type="journal article" date="2015" name="Data Brief">
        <title>Shoot transcriptome of the giant reed, Arundo donax.</title>
        <authorList>
            <person name="Barrero R.A."/>
            <person name="Guerrero F.D."/>
            <person name="Moolhuijzen P."/>
            <person name="Goolsby J.A."/>
            <person name="Tidwell J."/>
            <person name="Bellgard S.E."/>
            <person name="Bellgard M.I."/>
        </authorList>
    </citation>
    <scope>NUCLEOTIDE SEQUENCE</scope>
    <source>
        <tissue evidence="2">Shoot tissue taken approximately 20 cm above the soil surface</tissue>
    </source>
</reference>
<proteinExistence type="predicted"/>
<organism evidence="2">
    <name type="scientific">Arundo donax</name>
    <name type="common">Giant reed</name>
    <name type="synonym">Donax arundinaceus</name>
    <dbReference type="NCBI Taxonomy" id="35708"/>
    <lineage>
        <taxon>Eukaryota</taxon>
        <taxon>Viridiplantae</taxon>
        <taxon>Streptophyta</taxon>
        <taxon>Embryophyta</taxon>
        <taxon>Tracheophyta</taxon>
        <taxon>Spermatophyta</taxon>
        <taxon>Magnoliopsida</taxon>
        <taxon>Liliopsida</taxon>
        <taxon>Poales</taxon>
        <taxon>Poaceae</taxon>
        <taxon>PACMAD clade</taxon>
        <taxon>Arundinoideae</taxon>
        <taxon>Arundineae</taxon>
        <taxon>Arundo</taxon>
    </lineage>
</organism>
<protein>
    <recommendedName>
        <fullName evidence="3">Secreted protein</fullName>
    </recommendedName>
</protein>
<accession>A0A0A9BT61</accession>
<dbReference type="EMBL" id="GBRH01230681">
    <property type="protein sequence ID" value="JAD67214.1"/>
    <property type="molecule type" value="Transcribed_RNA"/>
</dbReference>